<evidence type="ECO:0000256" key="10">
    <source>
        <dbReference type="ARBA" id="ARBA00022989"/>
    </source>
</evidence>
<keyword evidence="10" id="KW-1133">Transmembrane helix</keyword>
<evidence type="ECO:0000256" key="9">
    <source>
        <dbReference type="ARBA" id="ARBA00022833"/>
    </source>
</evidence>
<comment type="subcellular location">
    <subcellularLocation>
        <location evidence="2">Membrane</location>
        <topology evidence="2">Multi-pass membrane protein</topology>
    </subcellularLocation>
</comment>
<dbReference type="GO" id="GO:0006511">
    <property type="term" value="P:ubiquitin-dependent protein catabolic process"/>
    <property type="evidence" value="ECO:0007669"/>
    <property type="project" value="TreeGrafter"/>
</dbReference>
<dbReference type="Pfam" id="PF13639">
    <property type="entry name" value="zf-RING_2"/>
    <property type="match status" value="1"/>
</dbReference>
<dbReference type="Gene3D" id="3.30.40.10">
    <property type="entry name" value="Zinc/RING finger domain, C3HC4 (zinc finger)"/>
    <property type="match status" value="1"/>
</dbReference>
<dbReference type="PANTHER" id="PTHR45977:SF13">
    <property type="entry name" value="GB|AAF27103.1"/>
    <property type="match status" value="1"/>
</dbReference>
<evidence type="ECO:0000256" key="1">
    <source>
        <dbReference type="ARBA" id="ARBA00000900"/>
    </source>
</evidence>
<keyword evidence="7 12" id="KW-0863">Zinc-finger</keyword>
<dbReference type="InterPro" id="IPR001841">
    <property type="entry name" value="Znf_RING"/>
</dbReference>
<dbReference type="PANTHER" id="PTHR45977">
    <property type="entry name" value="TARGET OF ERK KINASE MPK-1"/>
    <property type="match status" value="1"/>
</dbReference>
<dbReference type="EC" id="2.3.2.27" evidence="3"/>
<dbReference type="GO" id="GO:0016567">
    <property type="term" value="P:protein ubiquitination"/>
    <property type="evidence" value="ECO:0007669"/>
    <property type="project" value="TreeGrafter"/>
</dbReference>
<keyword evidence="8" id="KW-0833">Ubl conjugation pathway</keyword>
<evidence type="ECO:0000313" key="14">
    <source>
        <dbReference type="EMBL" id="PIM97757.1"/>
    </source>
</evidence>
<evidence type="ECO:0000256" key="2">
    <source>
        <dbReference type="ARBA" id="ARBA00004141"/>
    </source>
</evidence>
<dbReference type="SMART" id="SM00184">
    <property type="entry name" value="RING"/>
    <property type="match status" value="1"/>
</dbReference>
<dbReference type="STRING" id="429701.A0A2G9FXH5"/>
<comment type="caution">
    <text evidence="14">The sequence shown here is derived from an EMBL/GenBank/DDBJ whole genome shotgun (WGS) entry which is preliminary data.</text>
</comment>
<keyword evidence="4" id="KW-0808">Transferase</keyword>
<evidence type="ECO:0000259" key="13">
    <source>
        <dbReference type="PROSITE" id="PS50089"/>
    </source>
</evidence>
<evidence type="ECO:0000256" key="4">
    <source>
        <dbReference type="ARBA" id="ARBA00022679"/>
    </source>
</evidence>
<organism evidence="14 15">
    <name type="scientific">Handroanthus impetiginosus</name>
    <dbReference type="NCBI Taxonomy" id="429701"/>
    <lineage>
        <taxon>Eukaryota</taxon>
        <taxon>Viridiplantae</taxon>
        <taxon>Streptophyta</taxon>
        <taxon>Embryophyta</taxon>
        <taxon>Tracheophyta</taxon>
        <taxon>Spermatophyta</taxon>
        <taxon>Magnoliopsida</taxon>
        <taxon>eudicotyledons</taxon>
        <taxon>Gunneridae</taxon>
        <taxon>Pentapetalae</taxon>
        <taxon>asterids</taxon>
        <taxon>lamiids</taxon>
        <taxon>Lamiales</taxon>
        <taxon>Bignoniaceae</taxon>
        <taxon>Crescentiina</taxon>
        <taxon>Tabebuia alliance</taxon>
        <taxon>Handroanthus</taxon>
    </lineage>
</organism>
<keyword evidence="6" id="KW-0479">Metal-binding</keyword>
<dbReference type="GO" id="GO:0061630">
    <property type="term" value="F:ubiquitin protein ligase activity"/>
    <property type="evidence" value="ECO:0007669"/>
    <property type="project" value="UniProtKB-EC"/>
</dbReference>
<proteinExistence type="predicted"/>
<dbReference type="AlphaFoldDB" id="A0A2G9FXH5"/>
<dbReference type="InterPro" id="IPR013083">
    <property type="entry name" value="Znf_RING/FYVE/PHD"/>
</dbReference>
<comment type="catalytic activity">
    <reaction evidence="1">
        <text>S-ubiquitinyl-[E2 ubiquitin-conjugating enzyme]-L-cysteine + [acceptor protein]-L-lysine = [E2 ubiquitin-conjugating enzyme]-L-cysteine + N(6)-ubiquitinyl-[acceptor protein]-L-lysine.</text>
        <dbReference type="EC" id="2.3.2.27"/>
    </reaction>
</comment>
<keyword evidence="9" id="KW-0862">Zinc</keyword>
<dbReference type="GO" id="GO:0008270">
    <property type="term" value="F:zinc ion binding"/>
    <property type="evidence" value="ECO:0007669"/>
    <property type="project" value="UniProtKB-KW"/>
</dbReference>
<name>A0A2G9FXH5_9LAMI</name>
<evidence type="ECO:0000256" key="5">
    <source>
        <dbReference type="ARBA" id="ARBA00022692"/>
    </source>
</evidence>
<keyword evidence="15" id="KW-1185">Reference proteome</keyword>
<dbReference type="SUPFAM" id="SSF57850">
    <property type="entry name" value="RING/U-box"/>
    <property type="match status" value="1"/>
</dbReference>
<accession>A0A2G9FXH5</accession>
<dbReference type="EMBL" id="NKXS01009167">
    <property type="protein sequence ID" value="PIM97757.1"/>
    <property type="molecule type" value="Genomic_DNA"/>
</dbReference>
<feature type="domain" description="RING-type" evidence="13">
    <location>
        <begin position="38"/>
        <end position="82"/>
    </location>
</feature>
<evidence type="ECO:0000256" key="6">
    <source>
        <dbReference type="ARBA" id="ARBA00022723"/>
    </source>
</evidence>
<sequence length="124" mass="13652">MASNSILSYILAIIKNVPLGAKKGPKMPSNSHAAAAECAVCLSILEGKTGRRVLPCQHEFHTVCVDRWLSVPCFKNTCPVCRLLIEGDEGDSSSGSDYHKDFMRQECLTDEMVIWFSSFHVAGF</sequence>
<gene>
    <name evidence="14" type="ORF">CDL12_29772</name>
</gene>
<keyword evidence="5" id="KW-0812">Transmembrane</keyword>
<evidence type="ECO:0000256" key="3">
    <source>
        <dbReference type="ARBA" id="ARBA00012483"/>
    </source>
</evidence>
<evidence type="ECO:0000256" key="12">
    <source>
        <dbReference type="PROSITE-ProRule" id="PRU00175"/>
    </source>
</evidence>
<protein>
    <recommendedName>
        <fullName evidence="3">RING-type E3 ubiquitin transferase</fullName>
        <ecNumber evidence="3">2.3.2.27</ecNumber>
    </recommendedName>
</protein>
<dbReference type="PROSITE" id="PS50089">
    <property type="entry name" value="ZF_RING_2"/>
    <property type="match status" value="1"/>
</dbReference>
<dbReference type="OrthoDB" id="8062037at2759"/>
<evidence type="ECO:0000313" key="15">
    <source>
        <dbReference type="Proteomes" id="UP000231279"/>
    </source>
</evidence>
<dbReference type="GO" id="GO:0000325">
    <property type="term" value="C:plant-type vacuole"/>
    <property type="evidence" value="ECO:0007669"/>
    <property type="project" value="TreeGrafter"/>
</dbReference>
<evidence type="ECO:0000256" key="7">
    <source>
        <dbReference type="ARBA" id="ARBA00022771"/>
    </source>
</evidence>
<evidence type="ECO:0000256" key="11">
    <source>
        <dbReference type="ARBA" id="ARBA00023136"/>
    </source>
</evidence>
<evidence type="ECO:0000256" key="8">
    <source>
        <dbReference type="ARBA" id="ARBA00022786"/>
    </source>
</evidence>
<reference evidence="15" key="1">
    <citation type="journal article" date="2018" name="Gigascience">
        <title>Genome assembly of the Pink Ipe (Handroanthus impetiginosus, Bignoniaceae), a highly valued, ecologically keystone Neotropical timber forest tree.</title>
        <authorList>
            <person name="Silva-Junior O.B."/>
            <person name="Grattapaglia D."/>
            <person name="Novaes E."/>
            <person name="Collevatti R.G."/>
        </authorList>
    </citation>
    <scope>NUCLEOTIDE SEQUENCE [LARGE SCALE GENOMIC DNA]</scope>
    <source>
        <strain evidence="15">cv. UFG-1</strain>
    </source>
</reference>
<keyword evidence="11" id="KW-0472">Membrane</keyword>
<dbReference type="Proteomes" id="UP000231279">
    <property type="component" value="Unassembled WGS sequence"/>
</dbReference>
<dbReference type="GO" id="GO:0016020">
    <property type="term" value="C:membrane"/>
    <property type="evidence" value="ECO:0007669"/>
    <property type="project" value="UniProtKB-SubCell"/>
</dbReference>